<accession>A0A9D1DZD2</accession>
<dbReference type="InterPro" id="IPR002173">
    <property type="entry name" value="Carboh/pur_kinase_PfkB_CS"/>
</dbReference>
<evidence type="ECO:0000256" key="2">
    <source>
        <dbReference type="ARBA" id="ARBA00022679"/>
    </source>
</evidence>
<feature type="domain" description="Carbohydrate kinase PfkB" evidence="4">
    <location>
        <begin position="174"/>
        <end position="313"/>
    </location>
</feature>
<sequence>MKTEYIIGIGEILWDMLPEGRRLGGAPANFAYHVSQFGLNSVAVSAVGCDEAGDAVIRELNARAPKEASALRQPVSGDVPCESISSGFRTMLFRVAFPTGTVDIRLDDSGVPQYDILMPAAWDNIPFTPELQQLASRTRAVCFGTLARRSPVSRRTISDFLNAVPRGEGQWRILDINLRQHFYSRDIILEALAQCNILKINDEELTVLSVMLSLPGATAQEKCQQLLRQFSLRFLILTCGVQGSYVFSSLSGSPSFLETPHVKVADTVGAGDSFTAAFTAALIHGRSPLEAHRLAVDVSAYVCTCNGAMPVLPDTLRGRWDQ</sequence>
<dbReference type="AlphaFoldDB" id="A0A9D1DZD2"/>
<organism evidence="5 6">
    <name type="scientific">Candidatus Coprenecus avistercoris</name>
    <dbReference type="NCBI Taxonomy" id="2840730"/>
    <lineage>
        <taxon>Bacteria</taxon>
        <taxon>Pseudomonadati</taxon>
        <taxon>Bacteroidota</taxon>
        <taxon>Bacteroidia</taxon>
        <taxon>Bacteroidales</taxon>
        <taxon>Rikenellaceae</taxon>
        <taxon>Rikenellaceae incertae sedis</taxon>
        <taxon>Candidatus Coprenecus</taxon>
    </lineage>
</organism>
<comment type="caution">
    <text evidence="5">The sequence shown here is derived from an EMBL/GenBank/DDBJ whole genome shotgun (WGS) entry which is preliminary data.</text>
</comment>
<evidence type="ECO:0000256" key="3">
    <source>
        <dbReference type="ARBA" id="ARBA00022777"/>
    </source>
</evidence>
<protein>
    <submittedName>
        <fullName evidence="5">Carbohydrate kinase</fullName>
    </submittedName>
</protein>
<dbReference type="PANTHER" id="PTHR43085">
    <property type="entry name" value="HEXOKINASE FAMILY MEMBER"/>
    <property type="match status" value="1"/>
</dbReference>
<proteinExistence type="inferred from homology"/>
<gene>
    <name evidence="5" type="ORF">IAC94_00525</name>
</gene>
<dbReference type="Proteomes" id="UP000886744">
    <property type="component" value="Unassembled WGS sequence"/>
</dbReference>
<keyword evidence="3 5" id="KW-0418">Kinase</keyword>
<dbReference type="GO" id="GO:0016301">
    <property type="term" value="F:kinase activity"/>
    <property type="evidence" value="ECO:0007669"/>
    <property type="project" value="UniProtKB-KW"/>
</dbReference>
<evidence type="ECO:0000256" key="1">
    <source>
        <dbReference type="ARBA" id="ARBA00010688"/>
    </source>
</evidence>
<reference evidence="5" key="1">
    <citation type="submission" date="2020-10" db="EMBL/GenBank/DDBJ databases">
        <authorList>
            <person name="Gilroy R."/>
        </authorList>
    </citation>
    <scope>NUCLEOTIDE SEQUENCE</scope>
    <source>
        <strain evidence="5">ChiHjej13B12-12457</strain>
    </source>
</reference>
<dbReference type="InterPro" id="IPR029056">
    <property type="entry name" value="Ribokinase-like"/>
</dbReference>
<dbReference type="PROSITE" id="PS00584">
    <property type="entry name" value="PFKB_KINASES_2"/>
    <property type="match status" value="1"/>
</dbReference>
<dbReference type="Gene3D" id="3.40.1190.20">
    <property type="match status" value="2"/>
</dbReference>
<evidence type="ECO:0000259" key="4">
    <source>
        <dbReference type="Pfam" id="PF00294"/>
    </source>
</evidence>
<evidence type="ECO:0000313" key="6">
    <source>
        <dbReference type="Proteomes" id="UP000886744"/>
    </source>
</evidence>
<name>A0A9D1DZD2_9BACT</name>
<dbReference type="Pfam" id="PF00294">
    <property type="entry name" value="PfkB"/>
    <property type="match status" value="1"/>
</dbReference>
<dbReference type="PANTHER" id="PTHR43085:SF57">
    <property type="entry name" value="CARBOHYDRATE KINASE PFKB DOMAIN-CONTAINING PROTEIN"/>
    <property type="match status" value="1"/>
</dbReference>
<dbReference type="SUPFAM" id="SSF53613">
    <property type="entry name" value="Ribokinase-like"/>
    <property type="match status" value="1"/>
</dbReference>
<evidence type="ECO:0000313" key="5">
    <source>
        <dbReference type="EMBL" id="HIR61995.1"/>
    </source>
</evidence>
<dbReference type="PROSITE" id="PS00583">
    <property type="entry name" value="PFKB_KINASES_1"/>
    <property type="match status" value="1"/>
</dbReference>
<reference evidence="5" key="2">
    <citation type="journal article" date="2021" name="PeerJ">
        <title>Extensive microbial diversity within the chicken gut microbiome revealed by metagenomics and culture.</title>
        <authorList>
            <person name="Gilroy R."/>
            <person name="Ravi A."/>
            <person name="Getino M."/>
            <person name="Pursley I."/>
            <person name="Horton D.L."/>
            <person name="Alikhan N.F."/>
            <person name="Baker D."/>
            <person name="Gharbi K."/>
            <person name="Hall N."/>
            <person name="Watson M."/>
            <person name="Adriaenssens E.M."/>
            <person name="Foster-Nyarko E."/>
            <person name="Jarju S."/>
            <person name="Secka A."/>
            <person name="Antonio M."/>
            <person name="Oren A."/>
            <person name="Chaudhuri R.R."/>
            <person name="La Ragione R."/>
            <person name="Hildebrand F."/>
            <person name="Pallen M.J."/>
        </authorList>
    </citation>
    <scope>NUCLEOTIDE SEQUENCE</scope>
    <source>
        <strain evidence="5">ChiHjej13B12-12457</strain>
    </source>
</reference>
<dbReference type="CDD" id="cd01167">
    <property type="entry name" value="bac_FRK"/>
    <property type="match status" value="1"/>
</dbReference>
<keyword evidence="2" id="KW-0808">Transferase</keyword>
<dbReference type="EMBL" id="DVHI01000013">
    <property type="protein sequence ID" value="HIR61995.1"/>
    <property type="molecule type" value="Genomic_DNA"/>
</dbReference>
<comment type="similarity">
    <text evidence="1">Belongs to the carbohydrate kinase PfkB family.</text>
</comment>
<dbReference type="InterPro" id="IPR011611">
    <property type="entry name" value="PfkB_dom"/>
</dbReference>
<dbReference type="InterPro" id="IPR050306">
    <property type="entry name" value="PfkB_Carbo_kinase"/>
</dbReference>